<dbReference type="GO" id="GO:0016020">
    <property type="term" value="C:membrane"/>
    <property type="evidence" value="ECO:0007669"/>
    <property type="project" value="UniProtKB-SubCell"/>
</dbReference>
<dbReference type="KEGG" id="pbh:AAW51_0603"/>
<name>A0A0G3BD51_9BURK</name>
<feature type="transmembrane region" description="Helical" evidence="5">
    <location>
        <begin position="134"/>
        <end position="155"/>
    </location>
</feature>
<dbReference type="RefSeq" id="WP_047193433.1">
    <property type="nucleotide sequence ID" value="NZ_CP011371.1"/>
</dbReference>
<dbReference type="PANTHER" id="PTHR43847">
    <property type="entry name" value="BLL3993 PROTEIN"/>
    <property type="match status" value="1"/>
</dbReference>
<dbReference type="GO" id="GO:0004671">
    <property type="term" value="F:protein C-terminal S-isoprenylcysteine carboxyl O-methyltransferase activity"/>
    <property type="evidence" value="ECO:0007669"/>
    <property type="project" value="InterPro"/>
</dbReference>
<feature type="transmembrane region" description="Helical" evidence="5">
    <location>
        <begin position="6"/>
        <end position="26"/>
    </location>
</feature>
<keyword evidence="7" id="KW-1185">Reference proteome</keyword>
<dbReference type="InterPro" id="IPR007269">
    <property type="entry name" value="ICMT_MeTrfase"/>
</dbReference>
<evidence type="ECO:0000256" key="1">
    <source>
        <dbReference type="ARBA" id="ARBA00004141"/>
    </source>
</evidence>
<comment type="subcellular location">
    <subcellularLocation>
        <location evidence="1">Membrane</location>
        <topology evidence="1">Multi-pass membrane protein</topology>
    </subcellularLocation>
</comment>
<evidence type="ECO:0000313" key="6">
    <source>
        <dbReference type="EMBL" id="AKJ27294.1"/>
    </source>
</evidence>
<organism evidence="6 7">
    <name type="scientific">Caldimonas brevitalea</name>
    <dbReference type="NCBI Taxonomy" id="413882"/>
    <lineage>
        <taxon>Bacteria</taxon>
        <taxon>Pseudomonadati</taxon>
        <taxon>Pseudomonadota</taxon>
        <taxon>Betaproteobacteria</taxon>
        <taxon>Burkholderiales</taxon>
        <taxon>Sphaerotilaceae</taxon>
        <taxon>Caldimonas</taxon>
    </lineage>
</organism>
<sequence length="179" mass="19993">MLSSPLYVAVFTAMAVMARLASLAISKRNESRLRQRGGVEFDPRNTRWLAFAHTLYYLSAALEGWARGTEPTALSLAGVGLWLLSMLALVLVIAELREFWTVKIIIAPTHQLRAGSLYRFFKHPNYLLNIGPELIGFALAMEAWATLVIGLPLYLSILLRRIRVEEAAMAKVFPGYGRS</sequence>
<accession>A0A0G3BD51</accession>
<keyword evidence="6" id="KW-0489">Methyltransferase</keyword>
<dbReference type="Gene3D" id="1.20.120.1630">
    <property type="match status" value="1"/>
</dbReference>
<keyword evidence="3 5" id="KW-1133">Transmembrane helix</keyword>
<keyword evidence="6" id="KW-0808">Transferase</keyword>
<protein>
    <submittedName>
        <fullName evidence="6">Methyltransferase</fullName>
    </submittedName>
</protein>
<dbReference type="InterPro" id="IPR052527">
    <property type="entry name" value="Metal_cation-efflux_comp"/>
</dbReference>
<evidence type="ECO:0000256" key="5">
    <source>
        <dbReference type="SAM" id="Phobius"/>
    </source>
</evidence>
<proteinExistence type="predicted"/>
<dbReference type="PANTHER" id="PTHR43847:SF1">
    <property type="entry name" value="BLL3993 PROTEIN"/>
    <property type="match status" value="1"/>
</dbReference>
<evidence type="ECO:0000313" key="7">
    <source>
        <dbReference type="Proteomes" id="UP000035352"/>
    </source>
</evidence>
<evidence type="ECO:0000256" key="3">
    <source>
        <dbReference type="ARBA" id="ARBA00022989"/>
    </source>
</evidence>
<dbReference type="Proteomes" id="UP000035352">
    <property type="component" value="Chromosome"/>
</dbReference>
<dbReference type="EMBL" id="CP011371">
    <property type="protein sequence ID" value="AKJ27294.1"/>
    <property type="molecule type" value="Genomic_DNA"/>
</dbReference>
<dbReference type="GO" id="GO:0032259">
    <property type="term" value="P:methylation"/>
    <property type="evidence" value="ECO:0007669"/>
    <property type="project" value="UniProtKB-KW"/>
</dbReference>
<reference evidence="6 7" key="1">
    <citation type="submission" date="2015-05" db="EMBL/GenBank/DDBJ databases">
        <authorList>
            <person name="Tang B."/>
            <person name="Yu Y."/>
        </authorList>
    </citation>
    <scope>NUCLEOTIDE SEQUENCE [LARGE SCALE GENOMIC DNA]</scope>
    <source>
        <strain evidence="6 7">DSM 7029</strain>
    </source>
</reference>
<evidence type="ECO:0000256" key="2">
    <source>
        <dbReference type="ARBA" id="ARBA00022692"/>
    </source>
</evidence>
<dbReference type="AlphaFoldDB" id="A0A0G3BD51"/>
<gene>
    <name evidence="6" type="primary">bpsB</name>
    <name evidence="6" type="ORF">AAW51_0603</name>
</gene>
<dbReference type="Pfam" id="PF04140">
    <property type="entry name" value="ICMT"/>
    <property type="match status" value="1"/>
</dbReference>
<evidence type="ECO:0000256" key="4">
    <source>
        <dbReference type="ARBA" id="ARBA00023136"/>
    </source>
</evidence>
<feature type="transmembrane region" description="Helical" evidence="5">
    <location>
        <begin position="73"/>
        <end position="94"/>
    </location>
</feature>
<keyword evidence="2 5" id="KW-0812">Transmembrane</keyword>
<dbReference type="STRING" id="413882.AAW51_0603"/>
<keyword evidence="4 5" id="KW-0472">Membrane</keyword>